<keyword evidence="12" id="KW-1185">Reference proteome</keyword>
<dbReference type="Proteomes" id="UP001205843">
    <property type="component" value="Unassembled WGS sequence"/>
</dbReference>
<feature type="transmembrane region" description="Helical" evidence="9">
    <location>
        <begin position="12"/>
        <end position="34"/>
    </location>
</feature>
<feature type="transmembrane region" description="Helical" evidence="9">
    <location>
        <begin position="92"/>
        <end position="115"/>
    </location>
</feature>
<evidence type="ECO:0000259" key="10">
    <source>
        <dbReference type="Pfam" id="PF04290"/>
    </source>
</evidence>
<keyword evidence="3" id="KW-1003">Cell membrane</keyword>
<evidence type="ECO:0000256" key="3">
    <source>
        <dbReference type="ARBA" id="ARBA00022475"/>
    </source>
</evidence>
<organism evidence="11 12">
    <name type="scientific">Natronocella acetinitrilica</name>
    <dbReference type="NCBI Taxonomy" id="414046"/>
    <lineage>
        <taxon>Bacteria</taxon>
        <taxon>Pseudomonadati</taxon>
        <taxon>Pseudomonadota</taxon>
        <taxon>Gammaproteobacteria</taxon>
        <taxon>Chromatiales</taxon>
        <taxon>Ectothiorhodospiraceae</taxon>
        <taxon>Natronocella</taxon>
    </lineage>
</organism>
<evidence type="ECO:0000256" key="1">
    <source>
        <dbReference type="ARBA" id="ARBA00004429"/>
    </source>
</evidence>
<dbReference type="EMBL" id="JALJXV010000005">
    <property type="protein sequence ID" value="MCP1675055.1"/>
    <property type="molecule type" value="Genomic_DNA"/>
</dbReference>
<comment type="function">
    <text evidence="9">Part of the tripartite ATP-independent periplasmic (TRAP) transport system.</text>
</comment>
<sequence length="174" mass="19803">MLRWTLRLEWGLRRLTGFAGLLACIAMVLMVSLVFGNVLGRYLFSIGATWAQELEWYLMAVTAMLGIAYAMRFDDHVRVDIFSYRFSRVGKLWLNLLTAIVVALPCALLIVYYGWPFAETSYLRNERSPNSGGLPWRFIPKGLIVVGFVFVAIEALRQTLACGRRLVFHYARGA</sequence>
<accession>A0AAE3G3C8</accession>
<keyword evidence="2 9" id="KW-0813">Transport</keyword>
<proteinExistence type="inferred from homology"/>
<comment type="similarity">
    <text evidence="8 9">Belongs to the TRAP transporter small permease family.</text>
</comment>
<dbReference type="GO" id="GO:0022857">
    <property type="term" value="F:transmembrane transporter activity"/>
    <property type="evidence" value="ECO:0007669"/>
    <property type="project" value="UniProtKB-UniRule"/>
</dbReference>
<comment type="caution">
    <text evidence="11">The sequence shown here is derived from an EMBL/GenBank/DDBJ whole genome shotgun (WGS) entry which is preliminary data.</text>
</comment>
<evidence type="ECO:0000256" key="2">
    <source>
        <dbReference type="ARBA" id="ARBA00022448"/>
    </source>
</evidence>
<keyword evidence="4 9" id="KW-0997">Cell inner membrane</keyword>
<keyword evidence="6 9" id="KW-1133">Transmembrane helix</keyword>
<evidence type="ECO:0000256" key="4">
    <source>
        <dbReference type="ARBA" id="ARBA00022519"/>
    </source>
</evidence>
<dbReference type="PANTHER" id="PTHR35011">
    <property type="entry name" value="2,3-DIKETO-L-GULONATE TRAP TRANSPORTER SMALL PERMEASE PROTEIN YIAM"/>
    <property type="match status" value="1"/>
</dbReference>
<dbReference type="InterPro" id="IPR055348">
    <property type="entry name" value="DctQ"/>
</dbReference>
<feature type="domain" description="Tripartite ATP-independent periplasmic transporters DctQ component" evidence="10">
    <location>
        <begin position="30"/>
        <end position="160"/>
    </location>
</feature>
<feature type="transmembrane region" description="Helical" evidence="9">
    <location>
        <begin position="135"/>
        <end position="156"/>
    </location>
</feature>
<evidence type="ECO:0000313" key="11">
    <source>
        <dbReference type="EMBL" id="MCP1675055.1"/>
    </source>
</evidence>
<dbReference type="RefSeq" id="WP_253477926.1">
    <property type="nucleotide sequence ID" value="NZ_JALJXV010000005.1"/>
</dbReference>
<gene>
    <name evidence="11" type="ORF">J2T57_002203</name>
</gene>
<evidence type="ECO:0000313" key="12">
    <source>
        <dbReference type="Proteomes" id="UP001205843"/>
    </source>
</evidence>
<dbReference type="GO" id="GO:0005886">
    <property type="term" value="C:plasma membrane"/>
    <property type="evidence" value="ECO:0007669"/>
    <property type="project" value="UniProtKB-SubCell"/>
</dbReference>
<dbReference type="AlphaFoldDB" id="A0AAE3G3C8"/>
<feature type="transmembrane region" description="Helical" evidence="9">
    <location>
        <begin position="54"/>
        <end position="71"/>
    </location>
</feature>
<evidence type="ECO:0000256" key="7">
    <source>
        <dbReference type="ARBA" id="ARBA00023136"/>
    </source>
</evidence>
<evidence type="ECO:0000256" key="9">
    <source>
        <dbReference type="RuleBase" id="RU369079"/>
    </source>
</evidence>
<reference evidence="11" key="1">
    <citation type="submission" date="2022-03" db="EMBL/GenBank/DDBJ databases">
        <title>Genomic Encyclopedia of Type Strains, Phase III (KMG-III): the genomes of soil and plant-associated and newly described type strains.</title>
        <authorList>
            <person name="Whitman W."/>
        </authorList>
    </citation>
    <scope>NUCLEOTIDE SEQUENCE</scope>
    <source>
        <strain evidence="11">ANL 6-2</strain>
    </source>
</reference>
<dbReference type="Pfam" id="PF04290">
    <property type="entry name" value="DctQ"/>
    <property type="match status" value="1"/>
</dbReference>
<dbReference type="InterPro" id="IPR007387">
    <property type="entry name" value="TRAP_DctQ"/>
</dbReference>
<keyword evidence="5 9" id="KW-0812">Transmembrane</keyword>
<comment type="subunit">
    <text evidence="9">The complex comprises the extracytoplasmic solute receptor protein and the two transmembrane proteins.</text>
</comment>
<evidence type="ECO:0000256" key="5">
    <source>
        <dbReference type="ARBA" id="ARBA00022692"/>
    </source>
</evidence>
<evidence type="ECO:0000256" key="8">
    <source>
        <dbReference type="ARBA" id="ARBA00038436"/>
    </source>
</evidence>
<keyword evidence="7 9" id="KW-0472">Membrane</keyword>
<dbReference type="PANTHER" id="PTHR35011:SF4">
    <property type="entry name" value="SLL1102 PROTEIN"/>
    <property type="match status" value="1"/>
</dbReference>
<evidence type="ECO:0000256" key="6">
    <source>
        <dbReference type="ARBA" id="ARBA00022989"/>
    </source>
</evidence>
<protein>
    <recommendedName>
        <fullName evidence="9">TRAP transporter small permease protein</fullName>
    </recommendedName>
</protein>
<name>A0AAE3G3C8_9GAMM</name>
<comment type="subcellular location">
    <subcellularLocation>
        <location evidence="1 9">Cell inner membrane</location>
        <topology evidence="1 9">Multi-pass membrane protein</topology>
    </subcellularLocation>
</comment>